<evidence type="ECO:0000313" key="6">
    <source>
        <dbReference type="EMBL" id="ANY82590.1"/>
    </source>
</evidence>
<accession>A0A1B2ERJ3</accession>
<dbReference type="InterPro" id="IPR008928">
    <property type="entry name" value="6-hairpin_glycosidase_sf"/>
</dbReference>
<dbReference type="PRINTS" id="PR00744">
    <property type="entry name" value="GLHYDRLASE37"/>
</dbReference>
<dbReference type="OrthoDB" id="106887at2"/>
<evidence type="ECO:0000256" key="4">
    <source>
        <dbReference type="SAM" id="MobiDB-lite"/>
    </source>
</evidence>
<dbReference type="RefSeq" id="WP_099513697.1">
    <property type="nucleotide sequence ID" value="NZ_CP016617.1"/>
</dbReference>
<evidence type="ECO:0000256" key="1">
    <source>
        <dbReference type="ARBA" id="ARBA00022801"/>
    </source>
</evidence>
<evidence type="ECO:0000256" key="3">
    <source>
        <dbReference type="ARBA" id="ARBA00073174"/>
    </source>
</evidence>
<keyword evidence="2" id="KW-0326">Glycosidase</keyword>
<dbReference type="NCBIfam" id="NF009774">
    <property type="entry name" value="PRK13271.1"/>
    <property type="match status" value="1"/>
</dbReference>
<feature type="region of interest" description="Disordered" evidence="4">
    <location>
        <begin position="535"/>
        <end position="554"/>
    </location>
</feature>
<dbReference type="GO" id="GO:0004555">
    <property type="term" value="F:alpha,alpha-trehalase activity"/>
    <property type="evidence" value="ECO:0007669"/>
    <property type="project" value="InterPro"/>
</dbReference>
<evidence type="ECO:0000256" key="2">
    <source>
        <dbReference type="ARBA" id="ARBA00023295"/>
    </source>
</evidence>
<dbReference type="SUPFAM" id="SSF48208">
    <property type="entry name" value="Six-hairpin glycosidases"/>
    <property type="match status" value="1"/>
</dbReference>
<dbReference type="InterPro" id="IPR012341">
    <property type="entry name" value="6hp_glycosidase-like_sf"/>
</dbReference>
<proteinExistence type="predicted"/>
<dbReference type="FunFam" id="1.50.10.10:FF:000003">
    <property type="entry name" value="Cytoplasmic trehalase"/>
    <property type="match status" value="1"/>
</dbReference>
<organism evidence="6">
    <name type="scientific">Microvirga ossetica</name>
    <dbReference type="NCBI Taxonomy" id="1882682"/>
    <lineage>
        <taxon>Bacteria</taxon>
        <taxon>Pseudomonadati</taxon>
        <taxon>Pseudomonadota</taxon>
        <taxon>Alphaproteobacteria</taxon>
        <taxon>Hyphomicrobiales</taxon>
        <taxon>Methylobacteriaceae</taxon>
        <taxon>Microvirga</taxon>
    </lineage>
</organism>
<reference evidence="6" key="1">
    <citation type="submission" date="2016-07" db="EMBL/GenBank/DDBJ databases">
        <title>Microvirga ossetica sp. nov. a new species of rhizobia isolated from root nodules of the legume species Vicia alpestris Steven originated from North Ossetia region in the Caucasus.</title>
        <authorList>
            <person name="Safronova V.I."/>
            <person name="Kuznetsova I.G."/>
            <person name="Sazanova A.L."/>
            <person name="Belimov A."/>
            <person name="Andronov E."/>
            <person name="Osledkin Y.S."/>
            <person name="Onishchuk O.P."/>
            <person name="Kurchak O.N."/>
            <person name="Shaposhnikov A.I."/>
            <person name="Willems A."/>
            <person name="Tikhonovich I.A."/>
        </authorList>
    </citation>
    <scope>NUCLEOTIDE SEQUENCE [LARGE SCALE GENOMIC DNA]</scope>
    <source>
        <strain evidence="6">V5/3M</strain>
        <plasmid evidence="6">unnamed1</plasmid>
    </source>
</reference>
<dbReference type="PROSITE" id="PS00927">
    <property type="entry name" value="TREHALASE_1"/>
    <property type="match status" value="1"/>
</dbReference>
<dbReference type="InterPro" id="IPR001661">
    <property type="entry name" value="Glyco_hydro_37"/>
</dbReference>
<dbReference type="NCBIfam" id="NF009773">
    <property type="entry name" value="PRK13270.1"/>
    <property type="match status" value="1"/>
</dbReference>
<dbReference type="EMBL" id="CP016617">
    <property type="protein sequence ID" value="ANY82590.1"/>
    <property type="molecule type" value="Genomic_DNA"/>
</dbReference>
<dbReference type="Pfam" id="PF01204">
    <property type="entry name" value="Trehalase"/>
    <property type="match status" value="1"/>
</dbReference>
<dbReference type="PANTHER" id="PTHR23403:SF1">
    <property type="entry name" value="TREHALASE"/>
    <property type="match status" value="1"/>
</dbReference>
<keyword evidence="5" id="KW-0732">Signal</keyword>
<evidence type="ECO:0000256" key="5">
    <source>
        <dbReference type="SAM" id="SignalP"/>
    </source>
</evidence>
<gene>
    <name evidence="6" type="primary">treA</name>
    <name evidence="6" type="ORF">BB934_30420</name>
</gene>
<dbReference type="InterPro" id="IPR018232">
    <property type="entry name" value="Glyco_hydro_37_CS"/>
</dbReference>
<sequence>MKVKVIGLMIAFCIATSAVAEVDTPSHLFGQLFVDVQMQRVFPDGKTFVDALPNDAPAAIVQRYEEERGKPGFDLTVFVHRNFTVPPPKGSAYRSDPNEDVCRHIDNLWQVLERGPDSATLGPYSSLLPLPRPYVVPGGRFDEVYYWDSYFTMLGLDESGRHDLAVSMVENFVSLVNRYGHIPNGNRSYFLSRSQPPFFASMVELIVARSRDPATTYAAFLPALNKEYAFWMEGADTLEPGTAHRRVVRLGDGTLLNRYWDDSDSPREESYREDVETARASNRPAAEVYRDLRAAAESGWDFSSRWLADGKSLATINTTALVPVDLNSLLFHLETTLAKAYAASRKPERAAEFRARAALRKAAVRRYLWDAGEGIYTDYLWREGKPTGKVTAASLYPLFFGLATQAQADRVAKVVRSRLLKPGGLVTTTVQSGQQWDAPNGWAPLQWIAIEGLNAYSKRALAQTIARRWIGRVVTAYRNTSKLMEKYNVVNPSLVAGGGEYPGQDGFGWTNGVVRKLLVIDDDLAAGTRCASPVANDNLPSGLPRPGRSPNTPR</sequence>
<keyword evidence="6" id="KW-0614">Plasmid</keyword>
<name>A0A1B2ERJ3_9HYPH</name>
<feature type="signal peptide" evidence="5">
    <location>
        <begin position="1"/>
        <end position="20"/>
    </location>
</feature>
<protein>
    <recommendedName>
        <fullName evidence="3">Putative periplasmic trehalase</fullName>
    </recommendedName>
</protein>
<geneLocation type="plasmid" evidence="6">
    <name>unnamed1</name>
</geneLocation>
<dbReference type="Gene3D" id="1.50.10.10">
    <property type="match status" value="1"/>
</dbReference>
<dbReference type="GO" id="GO:0005993">
    <property type="term" value="P:trehalose catabolic process"/>
    <property type="evidence" value="ECO:0007669"/>
    <property type="project" value="TreeGrafter"/>
</dbReference>
<dbReference type="PROSITE" id="PS00928">
    <property type="entry name" value="TREHALASE_2"/>
    <property type="match status" value="1"/>
</dbReference>
<dbReference type="PANTHER" id="PTHR23403">
    <property type="entry name" value="TREHALASE"/>
    <property type="match status" value="1"/>
</dbReference>
<dbReference type="KEGG" id="moc:BB934_30420"/>
<feature type="chain" id="PRO_5008536137" description="Putative periplasmic trehalase" evidence="5">
    <location>
        <begin position="21"/>
        <end position="554"/>
    </location>
</feature>
<dbReference type="AlphaFoldDB" id="A0A1B2ERJ3"/>
<keyword evidence="1" id="KW-0378">Hydrolase</keyword>